<name>A0A9D1NVD7_9FIRM</name>
<proteinExistence type="predicted"/>
<sequence length="53" mass="6398">MSGDYTWSDIRRMERELNQLQMELRERPDRANAIKTEISNLKYELADAKRKVK</sequence>
<reference evidence="2" key="2">
    <citation type="journal article" date="2021" name="PeerJ">
        <title>Extensive microbial diversity within the chicken gut microbiome revealed by metagenomics and culture.</title>
        <authorList>
            <person name="Gilroy R."/>
            <person name="Ravi A."/>
            <person name="Getino M."/>
            <person name="Pursley I."/>
            <person name="Horton D.L."/>
            <person name="Alikhan N.F."/>
            <person name="Baker D."/>
            <person name="Gharbi K."/>
            <person name="Hall N."/>
            <person name="Watson M."/>
            <person name="Adriaenssens E.M."/>
            <person name="Foster-Nyarko E."/>
            <person name="Jarju S."/>
            <person name="Secka A."/>
            <person name="Antonio M."/>
            <person name="Oren A."/>
            <person name="Chaudhuri R.R."/>
            <person name="La Ragione R."/>
            <person name="Hildebrand F."/>
            <person name="Pallen M.J."/>
        </authorList>
    </citation>
    <scope>NUCLEOTIDE SEQUENCE</scope>
    <source>
        <strain evidence="2">ChiBcec2-4451</strain>
    </source>
</reference>
<protein>
    <submittedName>
        <fullName evidence="2">Uncharacterized protein</fullName>
    </submittedName>
</protein>
<evidence type="ECO:0000256" key="1">
    <source>
        <dbReference type="SAM" id="Coils"/>
    </source>
</evidence>
<gene>
    <name evidence="2" type="ORF">IAA63_07800</name>
</gene>
<organism evidence="2 3">
    <name type="scientific">Candidatus Pullilachnospira stercoravium</name>
    <dbReference type="NCBI Taxonomy" id="2840913"/>
    <lineage>
        <taxon>Bacteria</taxon>
        <taxon>Bacillati</taxon>
        <taxon>Bacillota</taxon>
        <taxon>Clostridia</taxon>
        <taxon>Lachnospirales</taxon>
        <taxon>Lachnospiraceae</taxon>
        <taxon>Lachnospiraceae incertae sedis</taxon>
        <taxon>Candidatus Pullilachnospira</taxon>
    </lineage>
</organism>
<dbReference type="AlphaFoldDB" id="A0A9D1NVD7"/>
<comment type="caution">
    <text evidence="2">The sequence shown here is derived from an EMBL/GenBank/DDBJ whole genome shotgun (WGS) entry which is preliminary data.</text>
</comment>
<keyword evidence="1" id="KW-0175">Coiled coil</keyword>
<evidence type="ECO:0000313" key="2">
    <source>
        <dbReference type="EMBL" id="HIV13026.1"/>
    </source>
</evidence>
<reference evidence="2" key="1">
    <citation type="submission" date="2020-10" db="EMBL/GenBank/DDBJ databases">
        <authorList>
            <person name="Gilroy R."/>
        </authorList>
    </citation>
    <scope>NUCLEOTIDE SEQUENCE</scope>
    <source>
        <strain evidence="2">ChiBcec2-4451</strain>
    </source>
</reference>
<dbReference type="EMBL" id="DVON01000170">
    <property type="protein sequence ID" value="HIV13026.1"/>
    <property type="molecule type" value="Genomic_DNA"/>
</dbReference>
<dbReference type="Proteomes" id="UP000886723">
    <property type="component" value="Unassembled WGS sequence"/>
</dbReference>
<feature type="coiled-coil region" evidence="1">
    <location>
        <begin position="10"/>
        <end position="51"/>
    </location>
</feature>
<evidence type="ECO:0000313" key="3">
    <source>
        <dbReference type="Proteomes" id="UP000886723"/>
    </source>
</evidence>
<accession>A0A9D1NVD7</accession>